<comment type="pathway">
    <text evidence="4">Amino-acid biosynthesis.</text>
</comment>
<dbReference type="InterPro" id="IPR013785">
    <property type="entry name" value="Aldolase_TIM"/>
</dbReference>
<organism evidence="6 7">
    <name type="scientific">Sulfobacillus thermotolerans</name>
    <dbReference type="NCBI Taxonomy" id="338644"/>
    <lineage>
        <taxon>Bacteria</taxon>
        <taxon>Bacillati</taxon>
        <taxon>Bacillota</taxon>
        <taxon>Clostridia</taxon>
        <taxon>Eubacteriales</taxon>
        <taxon>Clostridiales Family XVII. Incertae Sedis</taxon>
        <taxon>Sulfobacillus</taxon>
    </lineage>
</organism>
<comment type="similarity">
    <text evidence="1 5">Belongs to the HisA/HisF family.</text>
</comment>
<dbReference type="Pfam" id="PF00977">
    <property type="entry name" value="His_biosynth"/>
    <property type="match status" value="1"/>
</dbReference>
<evidence type="ECO:0000313" key="6">
    <source>
        <dbReference type="EMBL" id="AUW93236.1"/>
    </source>
</evidence>
<dbReference type="PANTHER" id="PTHR43090">
    <property type="entry name" value="1-(5-PHOSPHORIBOSYL)-5-[(5-PHOSPHORIBOSYLAMINO)METHYLIDENEAMINO] IMIDAZOLE-4-CARBOXAMIDE ISOMERASE"/>
    <property type="match status" value="1"/>
</dbReference>
<evidence type="ECO:0000313" key="7">
    <source>
        <dbReference type="Proteomes" id="UP000325292"/>
    </source>
</evidence>
<dbReference type="EMBL" id="CP019454">
    <property type="protein sequence ID" value="AUW93236.1"/>
    <property type="molecule type" value="Genomic_DNA"/>
</dbReference>
<gene>
    <name evidence="6" type="ORF">BXT84_04095</name>
</gene>
<keyword evidence="7" id="KW-1185">Reference proteome</keyword>
<evidence type="ECO:0000256" key="5">
    <source>
        <dbReference type="RuleBase" id="RU003657"/>
    </source>
</evidence>
<evidence type="ECO:0000256" key="3">
    <source>
        <dbReference type="ARBA" id="ARBA00023102"/>
    </source>
</evidence>
<sequence>MTLNMTDSFCVVPVIHISSGRVIRWQGDHPVRYTGANANPLSMALQWAARGARHLHVVDLDASHGRMSVVPALLMAMSKRPIAISVGGGIYNVETAQQRMAYGATHLVAGSLLAQDHMTRRVARVVGPQRLWGSFLVANGALIAPDAAQRLDNARRHGVTTIILTARHPENMAHPNNLRLIEALRRQGFSVWTSGQIDDVQDIIPMYQAGAQGVLIGRALHEGLLSVDGIRSAMEQLGAHIIA</sequence>
<dbReference type="PANTHER" id="PTHR43090:SF2">
    <property type="entry name" value="1-(5-PHOSPHORIBOSYL)-5-[(5-PHOSPHORIBOSYLAMINO)METHYLIDENEAMINO] IMIDAZOLE-4-CARBOXAMIDE ISOMERASE"/>
    <property type="match status" value="1"/>
</dbReference>
<dbReference type="InterPro" id="IPR006062">
    <property type="entry name" value="His_biosynth"/>
</dbReference>
<evidence type="ECO:0000256" key="4">
    <source>
        <dbReference type="ARBA" id="ARBA00029440"/>
    </source>
</evidence>
<keyword evidence="3 5" id="KW-0368">Histidine biosynthesis</keyword>
<keyword evidence="2 5" id="KW-0028">Amino-acid biosynthesis</keyword>
<dbReference type="InterPro" id="IPR044524">
    <property type="entry name" value="Isoase_HisA-like"/>
</dbReference>
<dbReference type="InterPro" id="IPR011060">
    <property type="entry name" value="RibuloseP-bd_barrel"/>
</dbReference>
<accession>A0ABN5GXG2</accession>
<dbReference type="SUPFAM" id="SSF51366">
    <property type="entry name" value="Ribulose-phoshate binding barrel"/>
    <property type="match status" value="1"/>
</dbReference>
<protein>
    <recommendedName>
        <fullName evidence="8">1-(5-phosphoribosyl)-5-((5-phosphoribosylamino)methylideneamino)imidazole-4-carboxamide isomerase</fullName>
    </recommendedName>
</protein>
<proteinExistence type="inferred from homology"/>
<name>A0ABN5GXG2_9FIRM</name>
<reference evidence="6 7" key="1">
    <citation type="journal article" date="2019" name="Sci. Rep.">
        <title>Sulfobacillus thermotolerans: new insights into resistance and metabolic capacities of acidophilic chemolithotrophs.</title>
        <authorList>
            <person name="Panyushkina A.E."/>
            <person name="Babenko V.V."/>
            <person name="Nikitina A.S."/>
            <person name="Selezneva O.V."/>
            <person name="Tsaplina I.A."/>
            <person name="Letarova M.A."/>
            <person name="Kostryukova E.S."/>
            <person name="Letarov A.V."/>
        </authorList>
    </citation>
    <scope>NUCLEOTIDE SEQUENCE [LARGE SCALE GENOMIC DNA]</scope>
    <source>
        <strain evidence="6 7">Kr1</strain>
    </source>
</reference>
<evidence type="ECO:0000256" key="2">
    <source>
        <dbReference type="ARBA" id="ARBA00022605"/>
    </source>
</evidence>
<evidence type="ECO:0000256" key="1">
    <source>
        <dbReference type="ARBA" id="ARBA00009667"/>
    </source>
</evidence>
<dbReference type="Proteomes" id="UP000325292">
    <property type="component" value="Chromosome"/>
</dbReference>
<dbReference type="Gene3D" id="3.20.20.70">
    <property type="entry name" value="Aldolase class I"/>
    <property type="match status" value="1"/>
</dbReference>
<evidence type="ECO:0008006" key="8">
    <source>
        <dbReference type="Google" id="ProtNLM"/>
    </source>
</evidence>